<dbReference type="PANTHER" id="PTHR39665">
    <property type="entry name" value="PARAFLAGELLAR ROD COMPONENT-RELATED"/>
    <property type="match status" value="1"/>
</dbReference>
<organism evidence="1">
    <name type="scientific">Eutreptiella gymnastica</name>
    <dbReference type="NCBI Taxonomy" id="73025"/>
    <lineage>
        <taxon>Eukaryota</taxon>
        <taxon>Discoba</taxon>
        <taxon>Euglenozoa</taxon>
        <taxon>Euglenida</taxon>
        <taxon>Spirocuta</taxon>
        <taxon>Euglenophyceae</taxon>
        <taxon>Eutreptiales</taxon>
        <taxon>Eutreptiaceae</taxon>
        <taxon>Eutreptiella</taxon>
    </lineage>
</organism>
<accession>A0A7S4CVI9</accession>
<dbReference type="AlphaFoldDB" id="A0A7S4CVI9"/>
<name>A0A7S4CVI9_9EUGL</name>
<sequence>MSAPPNLVINVTFNPPVIKILGPIREETIKQLDQALPMSCTTDPRGRSPQATFQYFESPMPHWSMQLYGNYCNEQGKMQIMLDLFDALEEEGGWQLKASNGSPSLECECHKFFFVKKQ</sequence>
<proteinExistence type="predicted"/>
<reference evidence="1" key="1">
    <citation type="submission" date="2021-01" db="EMBL/GenBank/DDBJ databases">
        <authorList>
            <person name="Corre E."/>
            <person name="Pelletier E."/>
            <person name="Niang G."/>
            <person name="Scheremetjew M."/>
            <person name="Finn R."/>
            <person name="Kale V."/>
            <person name="Holt S."/>
            <person name="Cochrane G."/>
            <person name="Meng A."/>
            <person name="Brown T."/>
            <person name="Cohen L."/>
        </authorList>
    </citation>
    <scope>NUCLEOTIDE SEQUENCE</scope>
    <source>
        <strain evidence="1">CCMP1594</strain>
    </source>
</reference>
<dbReference type="EMBL" id="HBJA01053149">
    <property type="protein sequence ID" value="CAE0807706.1"/>
    <property type="molecule type" value="Transcribed_RNA"/>
</dbReference>
<dbReference type="PANTHER" id="PTHR39665:SF1">
    <property type="entry name" value="PARAFLAGELLAR ROD COMPONENT"/>
    <property type="match status" value="1"/>
</dbReference>
<evidence type="ECO:0000313" key="1">
    <source>
        <dbReference type="EMBL" id="CAE0807706.1"/>
    </source>
</evidence>
<gene>
    <name evidence="1" type="ORF">EGYM00163_LOCUS18835</name>
</gene>
<protein>
    <submittedName>
        <fullName evidence="1">Uncharacterized protein</fullName>
    </submittedName>
</protein>